<evidence type="ECO:0000259" key="4">
    <source>
        <dbReference type="Pfam" id="PF09130"/>
    </source>
</evidence>
<dbReference type="SUPFAM" id="SSF51735">
    <property type="entry name" value="NAD(P)-binding Rossmann-fold domains"/>
    <property type="match status" value="1"/>
</dbReference>
<dbReference type="Proteomes" id="UP001224890">
    <property type="component" value="Unassembled WGS sequence"/>
</dbReference>
<evidence type="ECO:0000256" key="1">
    <source>
        <dbReference type="ARBA" id="ARBA00007598"/>
    </source>
</evidence>
<dbReference type="InterPro" id="IPR013328">
    <property type="entry name" value="6PGD_dom2"/>
</dbReference>
<evidence type="ECO:0000259" key="3">
    <source>
        <dbReference type="Pfam" id="PF03446"/>
    </source>
</evidence>
<dbReference type="PANTHER" id="PTHR43580:SF2">
    <property type="entry name" value="CYTOKINE-LIKE NUCLEAR FACTOR N-PAC"/>
    <property type="match status" value="1"/>
</dbReference>
<dbReference type="GO" id="GO:0140673">
    <property type="term" value="P:transcription elongation-coupled chromatin remodeling"/>
    <property type="evidence" value="ECO:0007669"/>
    <property type="project" value="TreeGrafter"/>
</dbReference>
<dbReference type="InterPro" id="IPR015814">
    <property type="entry name" value="Pgluconate_DH_NAD-bd_C"/>
</dbReference>
<reference evidence="5" key="1">
    <citation type="submission" date="2021-06" db="EMBL/GenBank/DDBJ databases">
        <title>Comparative genomics, transcriptomics and evolutionary studies reveal genomic signatures of adaptation to plant cell wall in hemibiotrophic fungi.</title>
        <authorList>
            <consortium name="DOE Joint Genome Institute"/>
            <person name="Baroncelli R."/>
            <person name="Diaz J.F."/>
            <person name="Benocci T."/>
            <person name="Peng M."/>
            <person name="Battaglia E."/>
            <person name="Haridas S."/>
            <person name="Andreopoulos W."/>
            <person name="Labutti K."/>
            <person name="Pangilinan J."/>
            <person name="Floch G.L."/>
            <person name="Makela M.R."/>
            <person name="Henrissat B."/>
            <person name="Grigoriev I.V."/>
            <person name="Crouch J.A."/>
            <person name="De Vries R.P."/>
            <person name="Sukno S.A."/>
            <person name="Thon M.R."/>
        </authorList>
    </citation>
    <scope>NUCLEOTIDE SEQUENCE</scope>
    <source>
        <strain evidence="5">CBS 193.32</strain>
    </source>
</reference>
<dbReference type="Gene3D" id="1.10.1040.10">
    <property type="entry name" value="N-(1-d-carboxylethyl)-l-norvaline Dehydrogenase, domain 2"/>
    <property type="match status" value="1"/>
</dbReference>
<feature type="region of interest" description="Disordered" evidence="2">
    <location>
        <begin position="147"/>
        <end position="177"/>
    </location>
</feature>
<keyword evidence="6" id="KW-1185">Reference proteome</keyword>
<evidence type="ECO:0000313" key="5">
    <source>
        <dbReference type="EMBL" id="KAK1690678.1"/>
    </source>
</evidence>
<evidence type="ECO:0000256" key="2">
    <source>
        <dbReference type="SAM" id="MobiDB-lite"/>
    </source>
</evidence>
<dbReference type="AlphaFoldDB" id="A0AAJ0AUM6"/>
<organism evidence="5 6">
    <name type="scientific">Colletotrichum godetiae</name>
    <dbReference type="NCBI Taxonomy" id="1209918"/>
    <lineage>
        <taxon>Eukaryota</taxon>
        <taxon>Fungi</taxon>
        <taxon>Dikarya</taxon>
        <taxon>Ascomycota</taxon>
        <taxon>Pezizomycotina</taxon>
        <taxon>Sordariomycetes</taxon>
        <taxon>Hypocreomycetidae</taxon>
        <taxon>Glomerellales</taxon>
        <taxon>Glomerellaceae</taxon>
        <taxon>Colletotrichum</taxon>
        <taxon>Colletotrichum acutatum species complex</taxon>
    </lineage>
</organism>
<dbReference type="InterPro" id="IPR036291">
    <property type="entry name" value="NAD(P)-bd_dom_sf"/>
</dbReference>
<dbReference type="GeneID" id="85456274"/>
<dbReference type="RefSeq" id="XP_060434373.1">
    <property type="nucleotide sequence ID" value="XM_060571748.1"/>
</dbReference>
<dbReference type="Gene3D" id="3.40.50.720">
    <property type="entry name" value="NAD(P)-binding Rossmann-like Domain"/>
    <property type="match status" value="1"/>
</dbReference>
<feature type="domain" description="6-phosphogluconate dehydrogenase NADP-binding" evidence="3">
    <location>
        <begin position="10"/>
        <end position="140"/>
    </location>
</feature>
<accession>A0AAJ0AUM6</accession>
<dbReference type="InterPro" id="IPR051265">
    <property type="entry name" value="HIBADH-related_NP60_sf"/>
</dbReference>
<protein>
    <submittedName>
        <fullName evidence="5">6-phosphogluconate dehydrogenase</fullName>
    </submittedName>
</protein>
<name>A0AAJ0AUM6_9PEZI</name>
<dbReference type="GO" id="GO:0000785">
    <property type="term" value="C:chromatin"/>
    <property type="evidence" value="ECO:0007669"/>
    <property type="project" value="TreeGrafter"/>
</dbReference>
<evidence type="ECO:0000313" key="6">
    <source>
        <dbReference type="Proteomes" id="UP001224890"/>
    </source>
</evidence>
<dbReference type="Pfam" id="PF03446">
    <property type="entry name" value="NAD_binding_2"/>
    <property type="match status" value="1"/>
</dbReference>
<dbReference type="GO" id="GO:0050661">
    <property type="term" value="F:NADP binding"/>
    <property type="evidence" value="ECO:0007669"/>
    <property type="project" value="InterPro"/>
</dbReference>
<comment type="similarity">
    <text evidence="1">Belongs to the HIBADH-related family. NP60 subfamily.</text>
</comment>
<dbReference type="Pfam" id="PF09130">
    <property type="entry name" value="DUF1932"/>
    <property type="match status" value="1"/>
</dbReference>
<dbReference type="SUPFAM" id="SSF48179">
    <property type="entry name" value="6-phosphogluconate dehydrogenase C-terminal domain-like"/>
    <property type="match status" value="1"/>
</dbReference>
<feature type="domain" description="Phosphogluconate dehydrogenase NAD-binding putative C-terminal" evidence="4">
    <location>
        <begin position="249"/>
        <end position="319"/>
    </location>
</feature>
<proteinExistence type="inferred from homology"/>
<dbReference type="GO" id="GO:0031491">
    <property type="term" value="F:nucleosome binding"/>
    <property type="evidence" value="ECO:0007669"/>
    <property type="project" value="TreeGrafter"/>
</dbReference>
<dbReference type="PANTHER" id="PTHR43580">
    <property type="entry name" value="OXIDOREDUCTASE GLYR1-RELATED"/>
    <property type="match status" value="1"/>
</dbReference>
<dbReference type="InterPro" id="IPR006115">
    <property type="entry name" value="6PGDH_NADP-bd"/>
</dbReference>
<dbReference type="EMBL" id="JAHMHR010000005">
    <property type="protein sequence ID" value="KAK1690678.1"/>
    <property type="molecule type" value="Genomic_DNA"/>
</dbReference>
<comment type="caution">
    <text evidence="5">The sequence shown here is derived from an EMBL/GenBank/DDBJ whole genome shotgun (WGS) entry which is preliminary data.</text>
</comment>
<sequence length="358" mass="37302">MAADNGTPSKIGVISIGDMGVGIAKLLIAKGFQVATNCKGRSEDTLQRARDAKVELLETDEALVSQCAVILSVVPPRDAEATADRIIDALAGTSSSRETPLYFIDMNAVAPSTCKSIAASFARAPRSPARFIDACIIGAPPRLKSAPNAGTNVSASAPLPGTTGGGDDDDNDPDAWSVPGMPMSGPYKLSDLSLPGTTTEATDFGARLSTVLGGNHISETIGAASGLKMCFASLSKGFTAIATQAFTSAHRMGVLPHLRAELAARLPSHLQSAEKGVTTMPPKAYRWVREMEEISKTHAEEGGFGPELFVGAAGVYKSVAEDSPLGGEKIGKRKRGTTVEDVAAALTEGFERKKKKTE</sequence>
<dbReference type="GO" id="GO:0003677">
    <property type="term" value="F:DNA binding"/>
    <property type="evidence" value="ECO:0007669"/>
    <property type="project" value="TreeGrafter"/>
</dbReference>
<gene>
    <name evidence="5" type="ORF">BDP55DRAFT_627382</name>
</gene>
<dbReference type="InterPro" id="IPR008927">
    <property type="entry name" value="6-PGluconate_DH-like_C_sf"/>
</dbReference>